<gene>
    <name evidence="1" type="ORF">HKBW3S25_00632</name>
    <name evidence="2" type="ORF">HKBW3S34_01208</name>
    <name evidence="3" type="ORF">HKBW3S42_00257</name>
    <name evidence="4" type="ORF">HKBW3S47_01348</name>
</gene>
<dbReference type="AlphaFoldDB" id="A0A6V8PM96"/>
<keyword evidence="3" id="KW-0067">ATP-binding</keyword>
<evidence type="ECO:0000313" key="2">
    <source>
        <dbReference type="EMBL" id="GFP30287.1"/>
    </source>
</evidence>
<organism evidence="3 6">
    <name type="scientific">Candidatus Hakubella thermalkaliphila</name>
    <dbReference type="NCBI Taxonomy" id="2754717"/>
    <lineage>
        <taxon>Bacteria</taxon>
        <taxon>Bacillati</taxon>
        <taxon>Actinomycetota</taxon>
        <taxon>Actinomycetota incertae sedis</taxon>
        <taxon>Candidatus Hakubellales</taxon>
        <taxon>Candidatus Hakubellaceae</taxon>
        <taxon>Candidatus Hakubella</taxon>
    </lineage>
</organism>
<accession>A0A6V8PM96</accession>
<evidence type="ECO:0000313" key="6">
    <source>
        <dbReference type="Proteomes" id="UP000568877"/>
    </source>
</evidence>
<protein>
    <submittedName>
        <fullName evidence="3">Cell division transport system ATP-binding protein</fullName>
    </submittedName>
</protein>
<evidence type="ECO:0000313" key="3">
    <source>
        <dbReference type="EMBL" id="GFP31951.1"/>
    </source>
</evidence>
<evidence type="ECO:0000313" key="8">
    <source>
        <dbReference type="Proteomes" id="UP000588083"/>
    </source>
</evidence>
<evidence type="ECO:0000313" key="5">
    <source>
        <dbReference type="Proteomes" id="UP000543224"/>
    </source>
</evidence>
<reference evidence="5 6" key="1">
    <citation type="journal article" date="2020" name="Front. Microbiol.">
        <title>Single-cell genomics of novel Actinobacteria with the Wood-Ljungdahl pathway discovered in a serpentinizing system.</title>
        <authorList>
            <person name="Merino N."/>
            <person name="Kawai M."/>
            <person name="Boyd E.S."/>
            <person name="Colman D.R."/>
            <person name="McGlynn S.E."/>
            <person name="Nealson K.H."/>
            <person name="Kurokawa K."/>
            <person name="Hongoh Y."/>
        </authorList>
    </citation>
    <scope>NUCLEOTIDE SEQUENCE [LARGE SCALE GENOMIC DNA]</scope>
    <source>
        <strain evidence="1 5">S25</strain>
        <strain evidence="2 8">S34</strain>
        <strain evidence="3 6">S42</strain>
        <strain evidence="4 7">S47</strain>
    </source>
</reference>
<dbReference type="EMBL" id="BLRZ01000054">
    <property type="protein sequence ID" value="GFP30287.1"/>
    <property type="molecule type" value="Genomic_DNA"/>
</dbReference>
<dbReference type="GO" id="GO:0051301">
    <property type="term" value="P:cell division"/>
    <property type="evidence" value="ECO:0007669"/>
    <property type="project" value="UniProtKB-KW"/>
</dbReference>
<dbReference type="EMBL" id="BLSD01000073">
    <property type="protein sequence ID" value="GFP39650.1"/>
    <property type="molecule type" value="Genomic_DNA"/>
</dbReference>
<dbReference type="GO" id="GO:0005524">
    <property type="term" value="F:ATP binding"/>
    <property type="evidence" value="ECO:0007669"/>
    <property type="project" value="UniProtKB-KW"/>
</dbReference>
<keyword evidence="3" id="KW-0132">Cell division</keyword>
<comment type="caution">
    <text evidence="3">The sequence shown here is derived from an EMBL/GenBank/DDBJ whole genome shotgun (WGS) entry which is preliminary data.</text>
</comment>
<keyword evidence="8" id="KW-1185">Reference proteome</keyword>
<dbReference type="EMBL" id="BLRX01000048">
    <property type="protein sequence ID" value="GFP25174.1"/>
    <property type="molecule type" value="Genomic_DNA"/>
</dbReference>
<dbReference type="Proteomes" id="UP000568877">
    <property type="component" value="Unassembled WGS sequence"/>
</dbReference>
<evidence type="ECO:0000313" key="7">
    <source>
        <dbReference type="Proteomes" id="UP000569018"/>
    </source>
</evidence>
<dbReference type="Gene3D" id="3.40.50.300">
    <property type="entry name" value="P-loop containing nucleotide triphosphate hydrolases"/>
    <property type="match status" value="1"/>
</dbReference>
<dbReference type="Proteomes" id="UP000588083">
    <property type="component" value="Unassembled WGS sequence"/>
</dbReference>
<name>A0A6V8PM96_9ACTN</name>
<dbReference type="Proteomes" id="UP000569018">
    <property type="component" value="Unassembled WGS sequence"/>
</dbReference>
<dbReference type="EMBL" id="BLSA01000018">
    <property type="protein sequence ID" value="GFP31951.1"/>
    <property type="molecule type" value="Genomic_DNA"/>
</dbReference>
<dbReference type="Proteomes" id="UP000543224">
    <property type="component" value="Unassembled WGS sequence"/>
</dbReference>
<dbReference type="SUPFAM" id="SSF52540">
    <property type="entry name" value="P-loop containing nucleoside triphosphate hydrolases"/>
    <property type="match status" value="1"/>
</dbReference>
<evidence type="ECO:0000313" key="4">
    <source>
        <dbReference type="EMBL" id="GFP39650.1"/>
    </source>
</evidence>
<proteinExistence type="predicted"/>
<evidence type="ECO:0000313" key="1">
    <source>
        <dbReference type="EMBL" id="GFP25174.1"/>
    </source>
</evidence>
<dbReference type="InterPro" id="IPR027417">
    <property type="entry name" value="P-loop_NTPase"/>
</dbReference>
<sequence>MKLISRINKIGTTVLMATHDKALVDSVRMRVVELDEGEVVRDQEKGVYGYET</sequence>
<keyword evidence="3" id="KW-0131">Cell cycle</keyword>
<keyword evidence="3" id="KW-0547">Nucleotide-binding</keyword>